<dbReference type="Proteomes" id="UP000828048">
    <property type="component" value="Chromosome 1"/>
</dbReference>
<accession>A0ACB7XPT4</accession>
<evidence type="ECO:0000313" key="1">
    <source>
        <dbReference type="EMBL" id="KAH7842981.1"/>
    </source>
</evidence>
<gene>
    <name evidence="1" type="ORF">Vadar_011257</name>
</gene>
<comment type="caution">
    <text evidence="1">The sequence shown here is derived from an EMBL/GenBank/DDBJ whole genome shotgun (WGS) entry which is preliminary data.</text>
</comment>
<name>A0ACB7XPT4_9ERIC</name>
<keyword evidence="2" id="KW-1185">Reference proteome</keyword>
<proteinExistence type="predicted"/>
<protein>
    <submittedName>
        <fullName evidence="1">Uncharacterized protein</fullName>
    </submittedName>
</protein>
<dbReference type="EMBL" id="CM037151">
    <property type="protein sequence ID" value="KAH7842981.1"/>
    <property type="molecule type" value="Genomic_DNA"/>
</dbReference>
<evidence type="ECO:0000313" key="2">
    <source>
        <dbReference type="Proteomes" id="UP000828048"/>
    </source>
</evidence>
<reference evidence="1 2" key="1">
    <citation type="journal article" date="2021" name="Hortic Res">
        <title>High-quality reference genome and annotation aids understanding of berry development for evergreen blueberry (Vaccinium darrowii).</title>
        <authorList>
            <person name="Yu J."/>
            <person name="Hulse-Kemp A.M."/>
            <person name="Babiker E."/>
            <person name="Staton M."/>
        </authorList>
    </citation>
    <scope>NUCLEOTIDE SEQUENCE [LARGE SCALE GENOMIC DNA]</scope>
    <source>
        <strain evidence="2">cv. NJ 8807/NJ 8810</strain>
        <tissue evidence="1">Young leaf</tissue>
    </source>
</reference>
<organism evidence="1 2">
    <name type="scientific">Vaccinium darrowii</name>
    <dbReference type="NCBI Taxonomy" id="229202"/>
    <lineage>
        <taxon>Eukaryota</taxon>
        <taxon>Viridiplantae</taxon>
        <taxon>Streptophyta</taxon>
        <taxon>Embryophyta</taxon>
        <taxon>Tracheophyta</taxon>
        <taxon>Spermatophyta</taxon>
        <taxon>Magnoliopsida</taxon>
        <taxon>eudicotyledons</taxon>
        <taxon>Gunneridae</taxon>
        <taxon>Pentapetalae</taxon>
        <taxon>asterids</taxon>
        <taxon>Ericales</taxon>
        <taxon>Ericaceae</taxon>
        <taxon>Vaccinioideae</taxon>
        <taxon>Vaccinieae</taxon>
        <taxon>Vaccinium</taxon>
    </lineage>
</organism>
<sequence>MFPLDEEAFTKHVAKEDRFNRAIIEKHTAACHEIGSGAKHHFVVVLLTSKEEYGLSEVTIFGLLGDMISAGMDTTTISVEWAMAELIKNPRAQQKAQLELDRVFGYERVMTESDFSNLLKPKKP</sequence>